<evidence type="ECO:0000256" key="1">
    <source>
        <dbReference type="ARBA" id="ARBA00022603"/>
    </source>
</evidence>
<reference evidence="4 5" key="1">
    <citation type="submission" date="2024-09" db="EMBL/GenBank/DDBJ databases">
        <authorList>
            <person name="Sun Q."/>
            <person name="Mori K."/>
        </authorList>
    </citation>
    <scope>NUCLEOTIDE SEQUENCE [LARGE SCALE GENOMIC DNA]</scope>
    <source>
        <strain evidence="4 5">CCM 7609</strain>
    </source>
</reference>
<keyword evidence="2 4" id="KW-0808">Transferase</keyword>
<dbReference type="EMBL" id="JBHMFI010000001">
    <property type="protein sequence ID" value="MFB9069905.1"/>
    <property type="molecule type" value="Genomic_DNA"/>
</dbReference>
<proteinExistence type="predicted"/>
<evidence type="ECO:0000313" key="5">
    <source>
        <dbReference type="Proteomes" id="UP001589575"/>
    </source>
</evidence>
<name>A0ABV5FT93_9MICC</name>
<dbReference type="InterPro" id="IPR004398">
    <property type="entry name" value="RNA_MeTrfase_RsmD"/>
</dbReference>
<organism evidence="4 5">
    <name type="scientific">Citricoccus parietis</name>
    <dbReference type="NCBI Taxonomy" id="592307"/>
    <lineage>
        <taxon>Bacteria</taxon>
        <taxon>Bacillati</taxon>
        <taxon>Actinomycetota</taxon>
        <taxon>Actinomycetes</taxon>
        <taxon>Micrococcales</taxon>
        <taxon>Micrococcaceae</taxon>
        <taxon>Citricoccus</taxon>
    </lineage>
</organism>
<protein>
    <submittedName>
        <fullName evidence="4">16S rRNA (Guanine(966)-N(2))-methyltransferase RsmD</fullName>
        <ecNumber evidence="4">2.1.1.171</ecNumber>
    </submittedName>
</protein>
<dbReference type="RefSeq" id="WP_378039967.1">
    <property type="nucleotide sequence ID" value="NZ_JBHLWH010000005.1"/>
</dbReference>
<keyword evidence="5" id="KW-1185">Reference proteome</keyword>
<sequence>MPRIIAGQAGSLQLESVPGQATRPTTDRTREALFSWLASRGWLEGTAVVDLFAGSGALGGEAASRGAERVLLVERDRRAAAVCRRNAAAVNQRVGRSVVQVAAGDVDRVLSEPAGAGPWDLVLADPPYPVGGSDLAETLQRIAAVLVPDGLLVLERSARSAEPGWPAAFELLESRTYGETILYFCLRSGRDEADDEAEDEGEDAGEQAPRDAPGERAAGAGTSAGEGPAQPL</sequence>
<evidence type="ECO:0000313" key="4">
    <source>
        <dbReference type="EMBL" id="MFB9069905.1"/>
    </source>
</evidence>
<comment type="caution">
    <text evidence="4">The sequence shown here is derived from an EMBL/GenBank/DDBJ whole genome shotgun (WGS) entry which is preliminary data.</text>
</comment>
<dbReference type="PANTHER" id="PTHR43542:SF1">
    <property type="entry name" value="METHYLTRANSFERASE"/>
    <property type="match status" value="1"/>
</dbReference>
<dbReference type="InterPro" id="IPR029063">
    <property type="entry name" value="SAM-dependent_MTases_sf"/>
</dbReference>
<dbReference type="Gene3D" id="3.40.50.150">
    <property type="entry name" value="Vaccinia Virus protein VP39"/>
    <property type="match status" value="1"/>
</dbReference>
<evidence type="ECO:0000256" key="3">
    <source>
        <dbReference type="SAM" id="MobiDB-lite"/>
    </source>
</evidence>
<feature type="compositionally biased region" description="Acidic residues" evidence="3">
    <location>
        <begin position="192"/>
        <end position="205"/>
    </location>
</feature>
<dbReference type="GO" id="GO:0052913">
    <property type="term" value="F:16S rRNA (guanine(966)-N(2))-methyltransferase activity"/>
    <property type="evidence" value="ECO:0007669"/>
    <property type="project" value="UniProtKB-EC"/>
</dbReference>
<evidence type="ECO:0000256" key="2">
    <source>
        <dbReference type="ARBA" id="ARBA00022679"/>
    </source>
</evidence>
<dbReference type="CDD" id="cd02440">
    <property type="entry name" value="AdoMet_MTases"/>
    <property type="match status" value="1"/>
</dbReference>
<dbReference type="EC" id="2.1.1.171" evidence="4"/>
<dbReference type="NCBIfam" id="TIGR00095">
    <property type="entry name" value="16S rRNA (guanine(966)-N(2))-methyltransferase RsmD"/>
    <property type="match status" value="1"/>
</dbReference>
<dbReference type="Pfam" id="PF03602">
    <property type="entry name" value="Cons_hypoth95"/>
    <property type="match status" value="1"/>
</dbReference>
<feature type="region of interest" description="Disordered" evidence="3">
    <location>
        <begin position="191"/>
        <end position="232"/>
    </location>
</feature>
<dbReference type="SUPFAM" id="SSF53335">
    <property type="entry name" value="S-adenosyl-L-methionine-dependent methyltransferases"/>
    <property type="match status" value="1"/>
</dbReference>
<keyword evidence="1 4" id="KW-0489">Methyltransferase</keyword>
<dbReference type="PANTHER" id="PTHR43542">
    <property type="entry name" value="METHYLTRANSFERASE"/>
    <property type="match status" value="1"/>
</dbReference>
<dbReference type="Proteomes" id="UP001589575">
    <property type="component" value="Unassembled WGS sequence"/>
</dbReference>
<gene>
    <name evidence="4" type="primary">rsmD</name>
    <name evidence="4" type="ORF">ACFFX0_01325</name>
</gene>
<accession>A0ABV5FT93</accession>